<protein>
    <submittedName>
        <fullName evidence="1">Uncharacterized protein</fullName>
    </submittedName>
</protein>
<dbReference type="AlphaFoldDB" id="A0A8J3BS62"/>
<gene>
    <name evidence="1" type="ORF">GCM10010124_40090</name>
</gene>
<evidence type="ECO:0000313" key="1">
    <source>
        <dbReference type="EMBL" id="GGK43295.1"/>
    </source>
</evidence>
<organism evidence="1 2">
    <name type="scientific">Pilimelia terevasa</name>
    <dbReference type="NCBI Taxonomy" id="53372"/>
    <lineage>
        <taxon>Bacteria</taxon>
        <taxon>Bacillati</taxon>
        <taxon>Actinomycetota</taxon>
        <taxon>Actinomycetes</taxon>
        <taxon>Micromonosporales</taxon>
        <taxon>Micromonosporaceae</taxon>
        <taxon>Pilimelia</taxon>
    </lineage>
</organism>
<dbReference type="EMBL" id="BMQC01000025">
    <property type="protein sequence ID" value="GGK43295.1"/>
    <property type="molecule type" value="Genomic_DNA"/>
</dbReference>
<proteinExistence type="predicted"/>
<accession>A0A8J3BS62</accession>
<dbReference type="Proteomes" id="UP000662200">
    <property type="component" value="Unassembled WGS sequence"/>
</dbReference>
<comment type="caution">
    <text evidence="1">The sequence shown here is derived from an EMBL/GenBank/DDBJ whole genome shotgun (WGS) entry which is preliminary data.</text>
</comment>
<sequence length="145" mass="15672">MIARWASPSEQAAVDAYRAMWAGLATAARTAKPDHAAVRRYAADQALEAVVEAVRAHRRQRRFVRGSVELAPDLIRVEPSQAPRSVTISDCVDARDWWWPGPGFGPASSGSADALGGRHRTTATVKLRGGRWVVTQLLIDPAGSC</sequence>
<evidence type="ECO:0000313" key="2">
    <source>
        <dbReference type="Proteomes" id="UP000662200"/>
    </source>
</evidence>
<reference evidence="1" key="2">
    <citation type="submission" date="2020-09" db="EMBL/GenBank/DDBJ databases">
        <authorList>
            <person name="Sun Q."/>
            <person name="Ohkuma M."/>
        </authorList>
    </citation>
    <scope>NUCLEOTIDE SEQUENCE</scope>
    <source>
        <strain evidence="1">JCM 3091</strain>
    </source>
</reference>
<reference evidence="1" key="1">
    <citation type="journal article" date="2014" name="Int. J. Syst. Evol. Microbiol.">
        <title>Complete genome sequence of Corynebacterium casei LMG S-19264T (=DSM 44701T), isolated from a smear-ripened cheese.</title>
        <authorList>
            <consortium name="US DOE Joint Genome Institute (JGI-PGF)"/>
            <person name="Walter F."/>
            <person name="Albersmeier A."/>
            <person name="Kalinowski J."/>
            <person name="Ruckert C."/>
        </authorList>
    </citation>
    <scope>NUCLEOTIDE SEQUENCE</scope>
    <source>
        <strain evidence="1">JCM 3091</strain>
    </source>
</reference>
<name>A0A8J3BS62_9ACTN</name>
<keyword evidence="2" id="KW-1185">Reference proteome</keyword>